<dbReference type="PATRIC" id="fig|1204725.3.peg.1189"/>
<name>K2R0D9_METFP</name>
<organism evidence="2 3">
    <name type="scientific">Methanobacterium formicicum (strain DSM 3637 / PP1)</name>
    <dbReference type="NCBI Taxonomy" id="1204725"/>
    <lineage>
        <taxon>Archaea</taxon>
        <taxon>Methanobacteriati</taxon>
        <taxon>Methanobacteriota</taxon>
        <taxon>Methanomada group</taxon>
        <taxon>Methanobacteria</taxon>
        <taxon>Methanobacteriales</taxon>
        <taxon>Methanobacteriaceae</taxon>
        <taxon>Methanobacterium</taxon>
    </lineage>
</organism>
<accession>K2R0D9</accession>
<gene>
    <name evidence="2" type="ORF">A994_05911</name>
</gene>
<dbReference type="OrthoDB" id="70111at2157"/>
<dbReference type="Pfam" id="PF01850">
    <property type="entry name" value="PIN"/>
    <property type="match status" value="1"/>
</dbReference>
<sequence length="130" mass="14855">MKLVLDTNVFNSKNFCNWLLNSEFEKYLPAIAYMEYLYHHLKKGNTESMVNAFLEQMNIVVAPFGKHDAVEAAKASIGRWDFSENAHDYAIGSTAITLSATLITNNIKHFQWMDNVLTPDEVMDSFQKTV</sequence>
<proteinExistence type="predicted"/>
<dbReference type="RefSeq" id="WP_004030446.1">
    <property type="nucleotide sequence ID" value="NZ_AMPO01000004.1"/>
</dbReference>
<comment type="caution">
    <text evidence="2">The sequence shown here is derived from an EMBL/GenBank/DDBJ whole genome shotgun (WGS) entry which is preliminary data.</text>
</comment>
<dbReference type="InterPro" id="IPR029060">
    <property type="entry name" value="PIN-like_dom_sf"/>
</dbReference>
<reference evidence="2 3" key="1">
    <citation type="journal article" date="2012" name="J. Bacteriol.">
        <title>Draft genome sequence of Methanobacterium formicicum DSM 3637, an archaebacterium isolated from the methane producer amoeba Pelomyxa palustris.</title>
        <authorList>
            <person name="Gutierrez G."/>
        </authorList>
    </citation>
    <scope>NUCLEOTIDE SEQUENCE [LARGE SCALE GENOMIC DNA]</scope>
    <source>
        <strain evidence="3">DSM 3637 / PP1</strain>
    </source>
</reference>
<dbReference type="Gene3D" id="3.40.50.1010">
    <property type="entry name" value="5'-nuclease"/>
    <property type="match status" value="1"/>
</dbReference>
<keyword evidence="3" id="KW-1185">Reference proteome</keyword>
<protein>
    <recommendedName>
        <fullName evidence="1">PIN domain-containing protein</fullName>
    </recommendedName>
</protein>
<feature type="domain" description="PIN" evidence="1">
    <location>
        <begin position="4"/>
        <end position="108"/>
    </location>
</feature>
<evidence type="ECO:0000313" key="2">
    <source>
        <dbReference type="EMBL" id="EKF85998.1"/>
    </source>
</evidence>
<evidence type="ECO:0000313" key="3">
    <source>
        <dbReference type="Proteomes" id="UP000007360"/>
    </source>
</evidence>
<dbReference type="EMBL" id="AMPO01000004">
    <property type="protein sequence ID" value="EKF85998.1"/>
    <property type="molecule type" value="Genomic_DNA"/>
</dbReference>
<dbReference type="CDD" id="cd09881">
    <property type="entry name" value="PIN_VapC4-5_FitB-like"/>
    <property type="match status" value="1"/>
</dbReference>
<dbReference type="SUPFAM" id="SSF88723">
    <property type="entry name" value="PIN domain-like"/>
    <property type="match status" value="1"/>
</dbReference>
<dbReference type="Proteomes" id="UP000007360">
    <property type="component" value="Unassembled WGS sequence"/>
</dbReference>
<dbReference type="AlphaFoldDB" id="K2R0D9"/>
<evidence type="ECO:0000259" key="1">
    <source>
        <dbReference type="Pfam" id="PF01850"/>
    </source>
</evidence>
<dbReference type="InterPro" id="IPR002716">
    <property type="entry name" value="PIN_dom"/>
</dbReference>